<dbReference type="AlphaFoldDB" id="A0A9Q4Q3X3"/>
<dbReference type="Proteomes" id="UP001154061">
    <property type="component" value="Unassembled WGS sequence"/>
</dbReference>
<comment type="caution">
    <text evidence="1">The sequence shown here is derived from an EMBL/GenBank/DDBJ whole genome shotgun (WGS) entry which is preliminary data.</text>
</comment>
<dbReference type="RefSeq" id="WP_277522225.1">
    <property type="nucleotide sequence ID" value="NZ_JAMQOT010000004.1"/>
</dbReference>
<protein>
    <submittedName>
        <fullName evidence="1">Uncharacterized protein</fullName>
    </submittedName>
</protein>
<dbReference type="EMBL" id="JAMQOT010000004">
    <property type="protein sequence ID" value="MDF9746687.1"/>
    <property type="molecule type" value="Genomic_DNA"/>
</dbReference>
<dbReference type="Gene3D" id="1.10.10.2790">
    <property type="match status" value="1"/>
</dbReference>
<gene>
    <name evidence="1" type="ORF">NDI89_13940</name>
</gene>
<keyword evidence="2" id="KW-1185">Reference proteome</keyword>
<evidence type="ECO:0000313" key="1">
    <source>
        <dbReference type="EMBL" id="MDF9746687.1"/>
    </source>
</evidence>
<evidence type="ECO:0000313" key="2">
    <source>
        <dbReference type="Proteomes" id="UP001154061"/>
    </source>
</evidence>
<organism evidence="1 2">
    <name type="scientific">Natrinema salsiterrestre</name>
    <dbReference type="NCBI Taxonomy" id="2950540"/>
    <lineage>
        <taxon>Archaea</taxon>
        <taxon>Methanobacteriati</taxon>
        <taxon>Methanobacteriota</taxon>
        <taxon>Stenosarchaea group</taxon>
        <taxon>Halobacteria</taxon>
        <taxon>Halobacteriales</taxon>
        <taxon>Natrialbaceae</taxon>
        <taxon>Natrinema</taxon>
    </lineage>
</organism>
<sequence length="56" mass="6320">MTVHIKLYGEKGDRFTEIKDELTDQLGYEPSNPEVIGILMARFNTGDGVVESFTEK</sequence>
<accession>A0A9Q4Q3X3</accession>
<reference evidence="1" key="1">
    <citation type="submission" date="2022-06" db="EMBL/GenBank/DDBJ databases">
        <title>Natrinema sp. a new haloarchaeum isolate from saline soil.</title>
        <authorList>
            <person name="Strakova D."/>
            <person name="Galisteo C."/>
            <person name="Sanchez-Porro C."/>
            <person name="Ventosa A."/>
        </authorList>
    </citation>
    <scope>NUCLEOTIDE SEQUENCE</scope>
    <source>
        <strain evidence="1">S1CR25-10</strain>
    </source>
</reference>
<name>A0A9Q4Q3X3_9EURY</name>
<proteinExistence type="predicted"/>